<proteinExistence type="inferred from homology"/>
<comment type="catalytic activity">
    <reaction evidence="4 5 6">
        <text>an acyl phosphate + H2O = a carboxylate + phosphate + H(+)</text>
        <dbReference type="Rhea" id="RHEA:14965"/>
        <dbReference type="ChEBI" id="CHEBI:15377"/>
        <dbReference type="ChEBI" id="CHEBI:15378"/>
        <dbReference type="ChEBI" id="CHEBI:29067"/>
        <dbReference type="ChEBI" id="CHEBI:43474"/>
        <dbReference type="ChEBI" id="CHEBI:59918"/>
        <dbReference type="EC" id="3.6.1.7"/>
    </reaction>
</comment>
<dbReference type="Proteomes" id="UP000078070">
    <property type="component" value="Chromosome"/>
</dbReference>
<sequence>MQGAVLIEARRIRVTGRVQGVGFRYFSCEQARRQGLLGWVQNEPDGAVTGWLQGNTEAVQRMLLWLEQGPDAARVLLLEVETCELDPGLQGFDIRR</sequence>
<protein>
    <recommendedName>
        <fullName evidence="3 5">Acylphosphatase</fullName>
        <ecNumber evidence="2 5">3.6.1.7</ecNumber>
    </recommendedName>
</protein>
<dbReference type="InterPro" id="IPR036046">
    <property type="entry name" value="Acylphosphatase-like_dom_sf"/>
</dbReference>
<dbReference type="PROSITE" id="PS00151">
    <property type="entry name" value="ACYLPHOSPHATASE_2"/>
    <property type="match status" value="1"/>
</dbReference>
<keyword evidence="5 6" id="KW-0378">Hydrolase</keyword>
<dbReference type="KEGG" id="mars:A8C75_13185"/>
<feature type="domain" description="Acylphosphatase-like" evidence="8">
    <location>
        <begin position="9"/>
        <end position="96"/>
    </location>
</feature>
<keyword evidence="10" id="KW-1185">Reference proteome</keyword>
<dbReference type="PRINTS" id="PR00112">
    <property type="entry name" value="ACYLPHPHTASE"/>
</dbReference>
<feature type="active site" evidence="5">
    <location>
        <position position="24"/>
    </location>
</feature>
<gene>
    <name evidence="9" type="ORF">A8C75_13185</name>
</gene>
<dbReference type="InterPro" id="IPR017968">
    <property type="entry name" value="Acylphosphatase_CS"/>
</dbReference>
<dbReference type="PROSITE" id="PS00150">
    <property type="entry name" value="ACYLPHOSPHATASE_1"/>
    <property type="match status" value="1"/>
</dbReference>
<dbReference type="InterPro" id="IPR001792">
    <property type="entry name" value="Acylphosphatase-like_dom"/>
</dbReference>
<dbReference type="RefSeq" id="WP_067383128.1">
    <property type="nucleotide sequence ID" value="NZ_CP015839.1"/>
</dbReference>
<reference evidence="10" key="1">
    <citation type="submission" date="2016-05" db="EMBL/GenBank/DDBJ databases">
        <authorList>
            <person name="Baek K."/>
            <person name="Yang S.-J."/>
        </authorList>
    </citation>
    <scope>NUCLEOTIDE SEQUENCE [LARGE SCALE GENOMIC DNA]</scope>
    <source>
        <strain evidence="10">ST58-10</strain>
    </source>
</reference>
<evidence type="ECO:0000256" key="3">
    <source>
        <dbReference type="ARBA" id="ARBA00015991"/>
    </source>
</evidence>
<evidence type="ECO:0000256" key="7">
    <source>
        <dbReference type="RuleBase" id="RU004168"/>
    </source>
</evidence>
<evidence type="ECO:0000313" key="10">
    <source>
        <dbReference type="Proteomes" id="UP000078070"/>
    </source>
</evidence>
<name>A0A1A9F0A8_9GAMM</name>
<dbReference type="PANTHER" id="PTHR47268">
    <property type="entry name" value="ACYLPHOSPHATASE"/>
    <property type="match status" value="1"/>
</dbReference>
<evidence type="ECO:0000313" key="9">
    <source>
        <dbReference type="EMBL" id="ANG63331.1"/>
    </source>
</evidence>
<dbReference type="Pfam" id="PF00708">
    <property type="entry name" value="Acylphosphatase"/>
    <property type="match status" value="1"/>
</dbReference>
<dbReference type="EC" id="3.6.1.7" evidence="2 5"/>
<dbReference type="GO" id="GO:0003998">
    <property type="term" value="F:acylphosphatase activity"/>
    <property type="evidence" value="ECO:0007669"/>
    <property type="project" value="UniProtKB-EC"/>
</dbReference>
<evidence type="ECO:0000259" key="8">
    <source>
        <dbReference type="PROSITE" id="PS51160"/>
    </source>
</evidence>
<dbReference type="SUPFAM" id="SSF54975">
    <property type="entry name" value="Acylphosphatase/BLUF domain-like"/>
    <property type="match status" value="1"/>
</dbReference>
<dbReference type="Gene3D" id="3.30.70.100">
    <property type="match status" value="1"/>
</dbReference>
<evidence type="ECO:0000256" key="2">
    <source>
        <dbReference type="ARBA" id="ARBA00012150"/>
    </source>
</evidence>
<dbReference type="STRING" id="1821621.A8C75_13185"/>
<dbReference type="InterPro" id="IPR020456">
    <property type="entry name" value="Acylphosphatase"/>
</dbReference>
<evidence type="ECO:0000256" key="4">
    <source>
        <dbReference type="ARBA" id="ARBA00047645"/>
    </source>
</evidence>
<feature type="active site" evidence="5">
    <location>
        <position position="42"/>
    </location>
</feature>
<comment type="similarity">
    <text evidence="1 7">Belongs to the acylphosphatase family.</text>
</comment>
<dbReference type="EMBL" id="CP015839">
    <property type="protein sequence ID" value="ANG63331.1"/>
    <property type="molecule type" value="Genomic_DNA"/>
</dbReference>
<evidence type="ECO:0000256" key="5">
    <source>
        <dbReference type="PROSITE-ProRule" id="PRU00520"/>
    </source>
</evidence>
<organism evidence="9 10">
    <name type="scientific">Marinobacterium aestuarii</name>
    <dbReference type="NCBI Taxonomy" id="1821621"/>
    <lineage>
        <taxon>Bacteria</taxon>
        <taxon>Pseudomonadati</taxon>
        <taxon>Pseudomonadota</taxon>
        <taxon>Gammaproteobacteria</taxon>
        <taxon>Oceanospirillales</taxon>
        <taxon>Oceanospirillaceae</taxon>
        <taxon>Marinobacterium</taxon>
    </lineage>
</organism>
<dbReference type="AlphaFoldDB" id="A0A1A9F0A8"/>
<accession>A0A1A9F0A8</accession>
<evidence type="ECO:0000256" key="6">
    <source>
        <dbReference type="RuleBase" id="RU000553"/>
    </source>
</evidence>
<reference evidence="9 10" key="2">
    <citation type="journal article" date="2018" name="Int. J. Syst. Evol. Microbiol.">
        <title>Marinobacterium aestuarii sp. nov., a benzene-degrading marine bacterium isolated from estuary sediment.</title>
        <authorList>
            <person name="Bae S.S."/>
            <person name="Jung J."/>
            <person name="Chung D."/>
            <person name="Baek K."/>
        </authorList>
    </citation>
    <scope>NUCLEOTIDE SEQUENCE [LARGE SCALE GENOMIC DNA]</scope>
    <source>
        <strain evidence="9 10">ST58-10</strain>
    </source>
</reference>
<dbReference type="PROSITE" id="PS51160">
    <property type="entry name" value="ACYLPHOSPHATASE_3"/>
    <property type="match status" value="1"/>
</dbReference>
<evidence type="ECO:0000256" key="1">
    <source>
        <dbReference type="ARBA" id="ARBA00005614"/>
    </source>
</evidence>
<dbReference type="PANTHER" id="PTHR47268:SF4">
    <property type="entry name" value="ACYLPHOSPHATASE"/>
    <property type="match status" value="1"/>
</dbReference>
<dbReference type="OrthoDB" id="5295388at2"/>